<keyword evidence="1" id="KW-0112">Calmodulin-binding</keyword>
<feature type="region of interest" description="Disordered" evidence="4">
    <location>
        <begin position="269"/>
        <end position="381"/>
    </location>
</feature>
<evidence type="ECO:0000259" key="5">
    <source>
        <dbReference type="Pfam" id="PF13178"/>
    </source>
</evidence>
<comment type="subunit">
    <text evidence="3">Binds to multiple calmodulin (CaM) in the presence of Ca(2+) and CaM-like proteins.</text>
</comment>
<evidence type="ECO:0000256" key="4">
    <source>
        <dbReference type="SAM" id="MobiDB-lite"/>
    </source>
</evidence>
<evidence type="ECO:0000256" key="1">
    <source>
        <dbReference type="ARBA" id="ARBA00022860"/>
    </source>
</evidence>
<dbReference type="STRING" id="180498.A0A067JMK3"/>
<feature type="domain" description="DUF4005" evidence="5">
    <location>
        <begin position="460"/>
        <end position="538"/>
    </location>
</feature>
<feature type="region of interest" description="Disordered" evidence="4">
    <location>
        <begin position="87"/>
        <end position="107"/>
    </location>
</feature>
<reference evidence="6 7" key="1">
    <citation type="journal article" date="2014" name="PLoS ONE">
        <title>Global Analysis of Gene Expression Profiles in Physic Nut (Jatropha curcas L.) Seedlings Exposed to Salt Stress.</title>
        <authorList>
            <person name="Zhang L."/>
            <person name="Zhang C."/>
            <person name="Wu P."/>
            <person name="Chen Y."/>
            <person name="Li M."/>
            <person name="Jiang H."/>
            <person name="Wu G."/>
        </authorList>
    </citation>
    <scope>NUCLEOTIDE SEQUENCE [LARGE SCALE GENOMIC DNA]</scope>
    <source>
        <strain evidence="7">cv. GZQX0401</strain>
        <tissue evidence="6">Young leaves</tissue>
    </source>
</reference>
<feature type="region of interest" description="Disordered" evidence="4">
    <location>
        <begin position="507"/>
        <end position="561"/>
    </location>
</feature>
<evidence type="ECO:0000256" key="2">
    <source>
        <dbReference type="ARBA" id="ARBA00024341"/>
    </source>
</evidence>
<dbReference type="OrthoDB" id="1905649at2759"/>
<dbReference type="PROSITE" id="PS50096">
    <property type="entry name" value="IQ"/>
    <property type="match status" value="2"/>
</dbReference>
<comment type="similarity">
    <text evidence="2">Belongs to the IQD family.</text>
</comment>
<feature type="compositionally biased region" description="Basic and acidic residues" evidence="4">
    <location>
        <begin position="341"/>
        <end position="359"/>
    </location>
</feature>
<dbReference type="Pfam" id="PF00612">
    <property type="entry name" value="IQ"/>
    <property type="match status" value="2"/>
</dbReference>
<evidence type="ECO:0000256" key="3">
    <source>
        <dbReference type="ARBA" id="ARBA00024378"/>
    </source>
</evidence>
<sequence>MGKSPGKWIKSILLGRKSSKSKLSKQNDILKSANNGGILVSSKAPQSDITADHSTVPQLAPLVGVAIGVDSENVVAAKLPNEGFASLGAQEDKNAEEGTNLDSQEDHERIRHETAATKAQAAFRGYQARRAFRSLKGIIRLQALIRGHLVRRQAIATLCCVWAIVKLQALARGKKIRRSSVGIEVQNACNLGKIQGTVCSDSSGICTSTLSEKLIKNAFTVKLLASSYGSRPLSLQYSPEEHNSSREWLERWTKLRFWESYAQQKKNAENDMVQKVETGQGRRKRSVRKLSHANAENSSGHSNKDSEKPKRNPRKLSSHPTDSVQEQSQNGIEKVNRSTRKVSDSTKEARERLDVDNGKPKRSVRKSSTVTSPEVRESTNDMVVAKASNVDAITKLPAVAGHVGALQEHHDLDSQPMGNNSKLEDIQEVVKQLNHEEYDTGNENQKISDRRASFPLNIENQENGVRSTPKVPSYMAPTESARAKLRGQGSPRFSQDAIENIGITRRHSLPSSTNGKLASMSPRAQKLVNSAGKGGMRSDRSLSGSRDGSVSDKAVKADWRR</sequence>
<dbReference type="GO" id="GO:0005516">
    <property type="term" value="F:calmodulin binding"/>
    <property type="evidence" value="ECO:0007669"/>
    <property type="project" value="UniProtKB-KW"/>
</dbReference>
<feature type="compositionally biased region" description="Basic and acidic residues" evidence="4">
    <location>
        <begin position="549"/>
        <end position="561"/>
    </location>
</feature>
<proteinExistence type="inferred from homology"/>
<organism evidence="6 7">
    <name type="scientific">Jatropha curcas</name>
    <name type="common">Barbados nut</name>
    <dbReference type="NCBI Taxonomy" id="180498"/>
    <lineage>
        <taxon>Eukaryota</taxon>
        <taxon>Viridiplantae</taxon>
        <taxon>Streptophyta</taxon>
        <taxon>Embryophyta</taxon>
        <taxon>Tracheophyta</taxon>
        <taxon>Spermatophyta</taxon>
        <taxon>Magnoliopsida</taxon>
        <taxon>eudicotyledons</taxon>
        <taxon>Gunneridae</taxon>
        <taxon>Pentapetalae</taxon>
        <taxon>rosids</taxon>
        <taxon>fabids</taxon>
        <taxon>Malpighiales</taxon>
        <taxon>Euphorbiaceae</taxon>
        <taxon>Crotonoideae</taxon>
        <taxon>Jatropheae</taxon>
        <taxon>Jatropha</taxon>
    </lineage>
</organism>
<name>A0A067JMK3_JATCU</name>
<dbReference type="InterPro" id="IPR000048">
    <property type="entry name" value="IQ_motif_EF-hand-BS"/>
</dbReference>
<evidence type="ECO:0000313" key="7">
    <source>
        <dbReference type="Proteomes" id="UP000027138"/>
    </source>
</evidence>
<dbReference type="SMART" id="SM00015">
    <property type="entry name" value="IQ"/>
    <property type="match status" value="2"/>
</dbReference>
<dbReference type="Pfam" id="PF13178">
    <property type="entry name" value="DUF4005"/>
    <property type="match status" value="1"/>
</dbReference>
<dbReference type="EMBL" id="KK915662">
    <property type="protein sequence ID" value="KDP21215.1"/>
    <property type="molecule type" value="Genomic_DNA"/>
</dbReference>
<dbReference type="CDD" id="cd23767">
    <property type="entry name" value="IQCD"/>
    <property type="match status" value="1"/>
</dbReference>
<dbReference type="AlphaFoldDB" id="A0A067JMK3"/>
<dbReference type="PANTHER" id="PTHR32295">
    <property type="entry name" value="IQ-DOMAIN 5-RELATED"/>
    <property type="match status" value="1"/>
</dbReference>
<feature type="compositionally biased region" description="Basic residues" evidence="4">
    <location>
        <begin position="281"/>
        <end position="291"/>
    </location>
</feature>
<evidence type="ECO:0000313" key="6">
    <source>
        <dbReference type="EMBL" id="KDP21215.1"/>
    </source>
</evidence>
<dbReference type="Proteomes" id="UP000027138">
    <property type="component" value="Unassembled WGS sequence"/>
</dbReference>
<feature type="compositionally biased region" description="Polar residues" evidence="4">
    <location>
        <begin position="318"/>
        <end position="331"/>
    </location>
</feature>
<gene>
    <name evidence="6" type="ORF">JCGZ_21686</name>
</gene>
<dbReference type="InterPro" id="IPR025064">
    <property type="entry name" value="DUF4005"/>
</dbReference>
<keyword evidence="7" id="KW-1185">Reference proteome</keyword>
<dbReference type="PANTHER" id="PTHR32295:SF269">
    <property type="entry name" value="PROTEIN IQ-DOMAIN 28"/>
    <property type="match status" value="1"/>
</dbReference>
<dbReference type="KEGG" id="jcu:105649762"/>
<accession>A0A067JMK3</accession>
<protein>
    <recommendedName>
        <fullName evidence="5">DUF4005 domain-containing protein</fullName>
    </recommendedName>
</protein>